<accession>A0ABX0XPR9</accession>
<comment type="caution">
    <text evidence="2">The sequence shown here is derived from an EMBL/GenBank/DDBJ whole genome shotgun (WGS) entry which is preliminary data.</text>
</comment>
<dbReference type="GO" id="GO:0005840">
    <property type="term" value="C:ribosome"/>
    <property type="evidence" value="ECO:0007669"/>
    <property type="project" value="UniProtKB-KW"/>
</dbReference>
<protein>
    <submittedName>
        <fullName evidence="2">Ribosomal protein S12 methylthiotransferase accessory factor</fullName>
    </submittedName>
</protein>
<reference evidence="2 3" key="1">
    <citation type="submission" date="2020-03" db="EMBL/GenBank/DDBJ databases">
        <title>Genomic Encyclopedia of Type Strains, Phase IV (KMG-IV): sequencing the most valuable type-strain genomes for metagenomic binning, comparative biology and taxonomic classification.</title>
        <authorList>
            <person name="Goeker M."/>
        </authorList>
    </citation>
    <scope>NUCLEOTIDE SEQUENCE [LARGE SCALE GENOMIC DNA]</scope>
    <source>
        <strain evidence="2 3">DSM 27651</strain>
    </source>
</reference>
<evidence type="ECO:0000313" key="2">
    <source>
        <dbReference type="EMBL" id="NJC34686.1"/>
    </source>
</evidence>
<gene>
    <name evidence="2" type="ORF">GGR88_002200</name>
</gene>
<feature type="domain" description="YcaO" evidence="1">
    <location>
        <begin position="61"/>
        <end position="463"/>
    </location>
</feature>
<dbReference type="Proteomes" id="UP000734218">
    <property type="component" value="Unassembled WGS sequence"/>
</dbReference>
<sequence>MRSGLPTDLGAAARAYLDAFPKGDVVAFPIHPLDRLGLPVWVVALFPEDEALSGIMPYGVGYGATDEAAVLGGLGEIAEMVWPTLTLGSRAKTRGSFTTLVATLGERSVADPLTLCLPAGSPVDRDTVLEWVEAKRWTDGSTVLVPIDLAAYSAKELSPGYRPFTTIISNGMGAGPDLDWAIGHGLCEILQRDGNGLLFRALDRGVSLTLNADVPASSRAILDRFDAAGIRAMPKFATDQYGMPNLYCVGIDTRDAPAAPIMVTACGEACNADREAALNKCLTEFAASRARKAFAHGPADLVAQVAPDGYVARFMAQAGGAAKSSDGRAFAAMQDWTRRDAGELRDWLAGSVLSERSRHDFSALPSRPVADGHARAQAARAAVEAAGFDILYVDMSPPDRAVTVAKVIVPGMEVETMSYYRIGTRNTEKLLALGSPLIRFGEETDTLRRIRLPELDAERLGHPLFDTEAADRLVGPLYPLYREPEAHHVAWAEAQG</sequence>
<organism evidence="2 3">
    <name type="scientific">Sphingomonas jejuensis</name>
    <dbReference type="NCBI Taxonomy" id="904715"/>
    <lineage>
        <taxon>Bacteria</taxon>
        <taxon>Pseudomonadati</taxon>
        <taxon>Pseudomonadota</taxon>
        <taxon>Alphaproteobacteria</taxon>
        <taxon>Sphingomonadales</taxon>
        <taxon>Sphingomonadaceae</taxon>
        <taxon>Sphingomonas</taxon>
    </lineage>
</organism>
<dbReference type="InterPro" id="IPR003776">
    <property type="entry name" value="YcaO-like_dom"/>
</dbReference>
<dbReference type="Pfam" id="PF02624">
    <property type="entry name" value="YcaO"/>
    <property type="match status" value="1"/>
</dbReference>
<keyword evidence="2" id="KW-0689">Ribosomal protein</keyword>
<name>A0ABX0XPR9_9SPHN</name>
<proteinExistence type="predicted"/>
<evidence type="ECO:0000313" key="3">
    <source>
        <dbReference type="Proteomes" id="UP000734218"/>
    </source>
</evidence>
<dbReference type="EMBL" id="JAATJE010000002">
    <property type="protein sequence ID" value="NJC34686.1"/>
    <property type="molecule type" value="Genomic_DNA"/>
</dbReference>
<dbReference type="PANTHER" id="PTHR37809:SF1">
    <property type="entry name" value="RIBOSOMAL PROTEIN S12 METHYLTHIOTRANSFERASE ACCESSORY FACTOR YCAO"/>
    <property type="match status" value="1"/>
</dbReference>
<evidence type="ECO:0000259" key="1">
    <source>
        <dbReference type="PROSITE" id="PS51664"/>
    </source>
</evidence>
<dbReference type="Gene3D" id="3.30.1330.230">
    <property type="match status" value="1"/>
</dbReference>
<keyword evidence="3" id="KW-1185">Reference proteome</keyword>
<dbReference type="RefSeq" id="WP_342449786.1">
    <property type="nucleotide sequence ID" value="NZ_JAATJE010000002.1"/>
</dbReference>
<dbReference type="PANTHER" id="PTHR37809">
    <property type="entry name" value="RIBOSOMAL PROTEIN S12 METHYLTHIOTRANSFERASE ACCESSORY FACTOR YCAO"/>
    <property type="match status" value="1"/>
</dbReference>
<dbReference type="PROSITE" id="PS51664">
    <property type="entry name" value="YCAO"/>
    <property type="match status" value="1"/>
</dbReference>
<keyword evidence="2" id="KW-0687">Ribonucleoprotein</keyword>